<protein>
    <recommendedName>
        <fullName evidence="2 4">acylphosphatase</fullName>
        <ecNumber evidence="2 4">3.6.1.7</ecNumber>
    </recommendedName>
</protein>
<evidence type="ECO:0000313" key="7">
    <source>
        <dbReference type="EMBL" id="AFM12581.1"/>
    </source>
</evidence>
<feature type="active site" evidence="4">
    <location>
        <position position="20"/>
    </location>
</feature>
<dbReference type="EC" id="3.6.1.7" evidence="2 4"/>
<dbReference type="InterPro" id="IPR001792">
    <property type="entry name" value="Acylphosphatase-like_dom"/>
</dbReference>
<dbReference type="AlphaFoldDB" id="I4B5M4"/>
<keyword evidence="8" id="KW-1185">Reference proteome</keyword>
<feature type="active site" evidence="4">
    <location>
        <position position="38"/>
    </location>
</feature>
<evidence type="ECO:0000256" key="4">
    <source>
        <dbReference type="PROSITE-ProRule" id="PRU00520"/>
    </source>
</evidence>
<dbReference type="HOGENOM" id="CLU_141932_2_1_12"/>
<evidence type="ECO:0000259" key="6">
    <source>
        <dbReference type="PROSITE" id="PS51160"/>
    </source>
</evidence>
<dbReference type="PANTHER" id="PTHR47268">
    <property type="entry name" value="ACYLPHOSPHATASE"/>
    <property type="match status" value="1"/>
</dbReference>
<comment type="similarity">
    <text evidence="1 5">Belongs to the acylphosphatase family.</text>
</comment>
<dbReference type="PROSITE" id="PS51160">
    <property type="entry name" value="ACYLPHOSPHATASE_3"/>
    <property type="match status" value="1"/>
</dbReference>
<dbReference type="Pfam" id="PF00708">
    <property type="entry name" value="Acylphosphatase"/>
    <property type="match status" value="1"/>
</dbReference>
<gene>
    <name evidence="7" type="ordered locus">Turpa_1934</name>
</gene>
<comment type="catalytic activity">
    <reaction evidence="3 4">
        <text>an acyl phosphate + H2O = a carboxylate + phosphate + H(+)</text>
        <dbReference type="Rhea" id="RHEA:14965"/>
        <dbReference type="ChEBI" id="CHEBI:15377"/>
        <dbReference type="ChEBI" id="CHEBI:15378"/>
        <dbReference type="ChEBI" id="CHEBI:29067"/>
        <dbReference type="ChEBI" id="CHEBI:43474"/>
        <dbReference type="ChEBI" id="CHEBI:59918"/>
        <dbReference type="EC" id="3.6.1.7"/>
    </reaction>
</comment>
<evidence type="ECO:0000256" key="2">
    <source>
        <dbReference type="ARBA" id="ARBA00012150"/>
    </source>
</evidence>
<dbReference type="InterPro" id="IPR036046">
    <property type="entry name" value="Acylphosphatase-like_dom_sf"/>
</dbReference>
<dbReference type="Proteomes" id="UP000006048">
    <property type="component" value="Chromosome"/>
</dbReference>
<dbReference type="STRING" id="869212.Turpa_1934"/>
<dbReference type="PANTHER" id="PTHR47268:SF4">
    <property type="entry name" value="ACYLPHOSPHATASE"/>
    <property type="match status" value="1"/>
</dbReference>
<dbReference type="InterPro" id="IPR020456">
    <property type="entry name" value="Acylphosphatase"/>
</dbReference>
<dbReference type="Gene3D" id="3.30.70.100">
    <property type="match status" value="1"/>
</dbReference>
<evidence type="ECO:0000313" key="8">
    <source>
        <dbReference type="Proteomes" id="UP000006048"/>
    </source>
</evidence>
<dbReference type="KEGG" id="tpx:Turpa_1934"/>
<keyword evidence="4" id="KW-0378">Hydrolase</keyword>
<dbReference type="EMBL" id="CP002959">
    <property type="protein sequence ID" value="AFM12581.1"/>
    <property type="molecule type" value="Genomic_DNA"/>
</dbReference>
<proteinExistence type="inferred from homology"/>
<reference evidence="7 8" key="1">
    <citation type="submission" date="2012-06" db="EMBL/GenBank/DDBJ databases">
        <title>The complete chromosome of genome of Turneriella parva DSM 21527.</title>
        <authorList>
            <consortium name="US DOE Joint Genome Institute (JGI-PGF)"/>
            <person name="Lucas S."/>
            <person name="Han J."/>
            <person name="Lapidus A."/>
            <person name="Bruce D."/>
            <person name="Goodwin L."/>
            <person name="Pitluck S."/>
            <person name="Peters L."/>
            <person name="Kyrpides N."/>
            <person name="Mavromatis K."/>
            <person name="Ivanova N."/>
            <person name="Mikhailova N."/>
            <person name="Chertkov O."/>
            <person name="Detter J.C."/>
            <person name="Tapia R."/>
            <person name="Han C."/>
            <person name="Land M."/>
            <person name="Hauser L."/>
            <person name="Markowitz V."/>
            <person name="Cheng J.-F."/>
            <person name="Hugenholtz P."/>
            <person name="Woyke T."/>
            <person name="Wu D."/>
            <person name="Gronow S."/>
            <person name="Wellnitz S."/>
            <person name="Brambilla E."/>
            <person name="Klenk H.-P."/>
            <person name="Eisen J.A."/>
        </authorList>
    </citation>
    <scope>NUCLEOTIDE SEQUENCE [LARGE SCALE GENOMIC DNA]</scope>
    <source>
        <strain evidence="8">ATCC BAA-1111 / DSM 21527 / NCTC 11395 / H</strain>
    </source>
</reference>
<organism evidence="7 8">
    <name type="scientific">Turneriella parva (strain ATCC BAA-1111 / DSM 21527 / NCTC 11395 / H)</name>
    <name type="common">Leptospira parva</name>
    <dbReference type="NCBI Taxonomy" id="869212"/>
    <lineage>
        <taxon>Bacteria</taxon>
        <taxon>Pseudomonadati</taxon>
        <taxon>Spirochaetota</taxon>
        <taxon>Spirochaetia</taxon>
        <taxon>Leptospirales</taxon>
        <taxon>Leptospiraceae</taxon>
        <taxon>Turneriella</taxon>
    </lineage>
</organism>
<evidence type="ECO:0000256" key="3">
    <source>
        <dbReference type="ARBA" id="ARBA00047645"/>
    </source>
</evidence>
<feature type="domain" description="Acylphosphatase-like" evidence="6">
    <location>
        <begin position="5"/>
        <end position="93"/>
    </location>
</feature>
<evidence type="ECO:0000256" key="1">
    <source>
        <dbReference type="ARBA" id="ARBA00005614"/>
    </source>
</evidence>
<evidence type="ECO:0000256" key="5">
    <source>
        <dbReference type="RuleBase" id="RU004168"/>
    </source>
</evidence>
<sequence length="93" mass="10456">MALKRRRYLISGRVQGVGYRQFACDTARLMKIAGWVRNLPTGEVEAEAQADEVTLQAYEAKLQKGPALARVQQVAIQDLPVNPSENKAFEIRR</sequence>
<dbReference type="SUPFAM" id="SSF54975">
    <property type="entry name" value="Acylphosphatase/BLUF domain-like"/>
    <property type="match status" value="1"/>
</dbReference>
<name>I4B5M4_TURPD</name>
<accession>I4B5M4</accession>
<dbReference type="GO" id="GO:0003998">
    <property type="term" value="F:acylphosphatase activity"/>
    <property type="evidence" value="ECO:0007669"/>
    <property type="project" value="UniProtKB-EC"/>
</dbReference>